<feature type="transmembrane region" description="Helical" evidence="1">
    <location>
        <begin position="233"/>
        <end position="251"/>
    </location>
</feature>
<keyword evidence="1" id="KW-0812">Transmembrane</keyword>
<dbReference type="OrthoDB" id="1915921at2759"/>
<evidence type="ECO:0000313" key="2">
    <source>
        <dbReference type="EMBL" id="TXG50754.1"/>
    </source>
</evidence>
<organism evidence="2 3">
    <name type="scientific">Acer yangbiense</name>
    <dbReference type="NCBI Taxonomy" id="1000413"/>
    <lineage>
        <taxon>Eukaryota</taxon>
        <taxon>Viridiplantae</taxon>
        <taxon>Streptophyta</taxon>
        <taxon>Embryophyta</taxon>
        <taxon>Tracheophyta</taxon>
        <taxon>Spermatophyta</taxon>
        <taxon>Magnoliopsida</taxon>
        <taxon>eudicotyledons</taxon>
        <taxon>Gunneridae</taxon>
        <taxon>Pentapetalae</taxon>
        <taxon>rosids</taxon>
        <taxon>malvids</taxon>
        <taxon>Sapindales</taxon>
        <taxon>Sapindaceae</taxon>
        <taxon>Hippocastanoideae</taxon>
        <taxon>Acereae</taxon>
        <taxon>Acer</taxon>
    </lineage>
</organism>
<dbReference type="PANTHER" id="PTHR37244">
    <property type="entry name" value="NADP-SPECIFIC GLUTAMATE DEHYDROGENASE"/>
    <property type="match status" value="1"/>
</dbReference>
<protein>
    <submittedName>
        <fullName evidence="2">Uncharacterized protein</fullName>
    </submittedName>
</protein>
<name>A0A5C7H199_9ROSI</name>
<accession>A0A5C7H199</accession>
<evidence type="ECO:0000256" key="1">
    <source>
        <dbReference type="SAM" id="Phobius"/>
    </source>
</evidence>
<gene>
    <name evidence="2" type="ORF">EZV62_023278</name>
</gene>
<proteinExistence type="predicted"/>
<keyword evidence="1" id="KW-1133">Transmembrane helix</keyword>
<evidence type="ECO:0000313" key="3">
    <source>
        <dbReference type="Proteomes" id="UP000323000"/>
    </source>
</evidence>
<keyword evidence="3" id="KW-1185">Reference proteome</keyword>
<dbReference type="EMBL" id="VAHF01000011">
    <property type="protein sequence ID" value="TXG50754.1"/>
    <property type="molecule type" value="Genomic_DNA"/>
</dbReference>
<dbReference type="Proteomes" id="UP000323000">
    <property type="component" value="Chromosome 11"/>
</dbReference>
<dbReference type="AlphaFoldDB" id="A0A5C7H199"/>
<reference evidence="3" key="1">
    <citation type="journal article" date="2019" name="Gigascience">
        <title>De novo genome assembly of the endangered Acer yangbiense, a plant species with extremely small populations endemic to Yunnan Province, China.</title>
        <authorList>
            <person name="Yang J."/>
            <person name="Wariss H.M."/>
            <person name="Tao L."/>
            <person name="Zhang R."/>
            <person name="Yun Q."/>
            <person name="Hollingsworth P."/>
            <person name="Dao Z."/>
            <person name="Luo G."/>
            <person name="Guo H."/>
            <person name="Ma Y."/>
            <person name="Sun W."/>
        </authorList>
    </citation>
    <scope>NUCLEOTIDE SEQUENCE [LARGE SCALE GENOMIC DNA]</scope>
    <source>
        <strain evidence="3">cv. Malutang</strain>
    </source>
</reference>
<keyword evidence="1" id="KW-0472">Membrane</keyword>
<comment type="caution">
    <text evidence="2">The sequence shown here is derived from an EMBL/GenBank/DDBJ whole genome shotgun (WGS) entry which is preliminary data.</text>
</comment>
<sequence length="264" mass="29698">MCRTTDFQGFKFNRVDKDRLKIKSFLIRLSNLQHGSCNKKLPESLTLVYLPRINETALEVSGKNIRPDSPAFVTLYRVITAKTELGESVYGSREKVTASDGVMFEVYLRDDKILKGVFRKDDDDEWKLKCKCALQRDMKKSVGGDVARAEVCVEAEGHVAMVDTLDLVVKKRRRNSNGMVFGNGLEEIPEQREVVDTDSEKSNGCCCSCGEKESGSDGEDSTELDMEMDGVRWAVDVGFWVMCFGVGYLVSKASAKSLRRKRIF</sequence>
<dbReference type="PANTHER" id="PTHR37244:SF1">
    <property type="entry name" value="NADP-SPECIFIC GLUTAMATE DEHYDROGENASE"/>
    <property type="match status" value="1"/>
</dbReference>